<reference evidence="7" key="1">
    <citation type="journal article" date="2020" name="Stud. Mycol.">
        <title>101 Dothideomycetes genomes: a test case for predicting lifestyles and emergence of pathogens.</title>
        <authorList>
            <person name="Haridas S."/>
            <person name="Albert R."/>
            <person name="Binder M."/>
            <person name="Bloem J."/>
            <person name="Labutti K."/>
            <person name="Salamov A."/>
            <person name="Andreopoulos B."/>
            <person name="Baker S."/>
            <person name="Barry K."/>
            <person name="Bills G."/>
            <person name="Bluhm B."/>
            <person name="Cannon C."/>
            <person name="Castanera R."/>
            <person name="Culley D."/>
            <person name="Daum C."/>
            <person name="Ezra D."/>
            <person name="Gonzalez J."/>
            <person name="Henrissat B."/>
            <person name="Kuo A."/>
            <person name="Liang C."/>
            <person name="Lipzen A."/>
            <person name="Lutzoni F."/>
            <person name="Magnuson J."/>
            <person name="Mondo S."/>
            <person name="Nolan M."/>
            <person name="Ohm R."/>
            <person name="Pangilinan J."/>
            <person name="Park H.-J."/>
            <person name="Ramirez L."/>
            <person name="Alfaro M."/>
            <person name="Sun H."/>
            <person name="Tritt A."/>
            <person name="Yoshinaga Y."/>
            <person name="Zwiers L.-H."/>
            <person name="Turgeon B."/>
            <person name="Goodwin S."/>
            <person name="Spatafora J."/>
            <person name="Crous P."/>
            <person name="Grigoriev I."/>
        </authorList>
    </citation>
    <scope>NUCLEOTIDE SEQUENCE</scope>
    <source>
        <strain evidence="7">ATCC 16933</strain>
    </source>
</reference>
<feature type="compositionally biased region" description="Low complexity" evidence="3">
    <location>
        <begin position="119"/>
        <end position="148"/>
    </location>
</feature>
<organism evidence="7 8">
    <name type="scientific">Lineolata rhizophorae</name>
    <dbReference type="NCBI Taxonomy" id="578093"/>
    <lineage>
        <taxon>Eukaryota</taxon>
        <taxon>Fungi</taxon>
        <taxon>Dikarya</taxon>
        <taxon>Ascomycota</taxon>
        <taxon>Pezizomycotina</taxon>
        <taxon>Dothideomycetes</taxon>
        <taxon>Dothideomycetes incertae sedis</taxon>
        <taxon>Lineolatales</taxon>
        <taxon>Lineolataceae</taxon>
        <taxon>Lineolata</taxon>
    </lineage>
</organism>
<name>A0A6A6PGH9_9PEZI</name>
<evidence type="ECO:0000259" key="4">
    <source>
        <dbReference type="PROSITE" id="PS51512"/>
    </source>
</evidence>
<dbReference type="InterPro" id="IPR025761">
    <property type="entry name" value="FFD_box"/>
</dbReference>
<keyword evidence="8" id="KW-1185">Reference proteome</keyword>
<feature type="compositionally biased region" description="Gly residues" evidence="3">
    <location>
        <begin position="429"/>
        <end position="464"/>
    </location>
</feature>
<dbReference type="GO" id="GO:0003729">
    <property type="term" value="F:mRNA binding"/>
    <property type="evidence" value="ECO:0007669"/>
    <property type="project" value="TreeGrafter"/>
</dbReference>
<dbReference type="OrthoDB" id="21539at2759"/>
<feature type="domain" description="DFDF" evidence="4">
    <location>
        <begin position="289"/>
        <end position="325"/>
    </location>
</feature>
<feature type="region of interest" description="Disordered" evidence="3">
    <location>
        <begin position="321"/>
        <end position="464"/>
    </location>
</feature>
<feature type="compositionally biased region" description="Low complexity" evidence="3">
    <location>
        <begin position="77"/>
        <end position="92"/>
    </location>
</feature>
<dbReference type="InterPro" id="IPR025768">
    <property type="entry name" value="TFG_box"/>
</dbReference>
<evidence type="ECO:0000259" key="6">
    <source>
        <dbReference type="PROSITE" id="PS51536"/>
    </source>
</evidence>
<dbReference type="GO" id="GO:0033962">
    <property type="term" value="P:P-body assembly"/>
    <property type="evidence" value="ECO:0007669"/>
    <property type="project" value="TreeGrafter"/>
</dbReference>
<feature type="short sequence motif" description="FFD box" evidence="1">
    <location>
        <begin position="368"/>
        <end position="384"/>
    </location>
</feature>
<dbReference type="PROSITE" id="PS51513">
    <property type="entry name" value="FFD"/>
    <property type="match status" value="1"/>
</dbReference>
<gene>
    <name evidence="7" type="ORF">BDY21DRAFT_331431</name>
</gene>
<dbReference type="Proteomes" id="UP000799766">
    <property type="component" value="Unassembled WGS sequence"/>
</dbReference>
<dbReference type="PANTHER" id="PTHR13586">
    <property type="entry name" value="SCD6 PROTEIN-RELATED"/>
    <property type="match status" value="1"/>
</dbReference>
<feature type="compositionally biased region" description="Low complexity" evidence="3">
    <location>
        <begin position="38"/>
        <end position="51"/>
    </location>
</feature>
<protein>
    <submittedName>
        <fullName evidence="7">FDF domain-containing protein</fullName>
    </submittedName>
</protein>
<dbReference type="PANTHER" id="PTHR13586:SF0">
    <property type="entry name" value="TRAILER HITCH, ISOFORM H"/>
    <property type="match status" value="1"/>
</dbReference>
<dbReference type="InterPro" id="IPR025762">
    <property type="entry name" value="DFDF"/>
</dbReference>
<dbReference type="GO" id="GO:0034063">
    <property type="term" value="P:stress granule assembly"/>
    <property type="evidence" value="ECO:0007669"/>
    <property type="project" value="TreeGrafter"/>
</dbReference>
<evidence type="ECO:0000259" key="5">
    <source>
        <dbReference type="PROSITE" id="PS51513"/>
    </source>
</evidence>
<dbReference type="PROSITE" id="PS51512">
    <property type="entry name" value="DFDF"/>
    <property type="match status" value="1"/>
</dbReference>
<feature type="compositionally biased region" description="Pro residues" evidence="3">
    <location>
        <begin position="1"/>
        <end position="37"/>
    </location>
</feature>
<dbReference type="InterPro" id="IPR019050">
    <property type="entry name" value="FDF_dom"/>
</dbReference>
<dbReference type="EMBL" id="MU001670">
    <property type="protein sequence ID" value="KAF2462443.1"/>
    <property type="molecule type" value="Genomic_DNA"/>
</dbReference>
<feature type="compositionally biased region" description="Low complexity" evidence="3">
    <location>
        <begin position="329"/>
        <end position="344"/>
    </location>
</feature>
<evidence type="ECO:0000256" key="3">
    <source>
        <dbReference type="SAM" id="MobiDB-lite"/>
    </source>
</evidence>
<evidence type="ECO:0000313" key="8">
    <source>
        <dbReference type="Proteomes" id="UP000799766"/>
    </source>
</evidence>
<evidence type="ECO:0000256" key="2">
    <source>
        <dbReference type="PROSITE-ProRule" id="PRU00869"/>
    </source>
</evidence>
<feature type="domain" description="TFG box profile" evidence="6">
    <location>
        <begin position="394"/>
        <end position="414"/>
    </location>
</feature>
<dbReference type="GO" id="GO:0000932">
    <property type="term" value="C:P-body"/>
    <property type="evidence" value="ECO:0007669"/>
    <property type="project" value="TreeGrafter"/>
</dbReference>
<evidence type="ECO:0000256" key="1">
    <source>
        <dbReference type="PROSITE-ProRule" id="PRU00846"/>
    </source>
</evidence>
<dbReference type="PROSITE" id="PS51536">
    <property type="entry name" value="TFG"/>
    <property type="match status" value="1"/>
</dbReference>
<feature type="region of interest" description="Disordered" evidence="3">
    <location>
        <begin position="260"/>
        <end position="292"/>
    </location>
</feature>
<dbReference type="SMART" id="SM01199">
    <property type="entry name" value="FDF"/>
    <property type="match status" value="1"/>
</dbReference>
<feature type="compositionally biased region" description="Polar residues" evidence="3">
    <location>
        <begin position="371"/>
        <end position="382"/>
    </location>
</feature>
<feature type="domain" description="FFD box profile" evidence="5">
    <location>
        <begin position="368"/>
        <end position="384"/>
    </location>
</feature>
<proteinExistence type="predicted"/>
<dbReference type="Pfam" id="PF09532">
    <property type="entry name" value="FDF"/>
    <property type="match status" value="1"/>
</dbReference>
<accession>A0A6A6PGH9</accession>
<feature type="short sequence motif" description="TFG box" evidence="2">
    <location>
        <begin position="394"/>
        <end position="414"/>
    </location>
</feature>
<dbReference type="AlphaFoldDB" id="A0A6A6PGH9"/>
<evidence type="ECO:0000313" key="7">
    <source>
        <dbReference type="EMBL" id="KAF2462443.1"/>
    </source>
</evidence>
<feature type="compositionally biased region" description="Low complexity" evidence="3">
    <location>
        <begin position="195"/>
        <end position="204"/>
    </location>
</feature>
<sequence length="464" mass="46814">MPPYGAPPGWYPPPGQGFPPGPFSPPQPGQMPPPIGPPGQQQQPQPQGPQQQQPPPPIGPSGAKDLAAKPPQKVEADSTAAKPDAAKPSSKAGTPVPSGPAAGAKQPPPPPVESKPDVSAALAPATTTTGSATSTAAQTTSPQPSAATGKAPPTGPKNNRIVPAIPLGSNNQQPRQAPVAPLQSASANVPPKMTAASASQPVAAQAAALNYQNATQAATAAVAAAMAKLPPAPGQKAGAAEGSAMDNLTKKVAEMRADDRIRHGNKPGTGGFAHPRGGAQHRGRGAARGGMNKVEVPTTDYDFESANAKFNKQDLVKEAIATGSPLGDSAAAPNGSPAGGEASPTNGTDGEKTAGTHPDVVIPTDKPATYNKATSFFDNISSEMRDREEATSRRGAEFRSEERRKNMETFGQGSVDGYRQGYRGRGRGRGGGYRGGRGYGGRGRGGPTRGRGGMQQAGAANGGA</sequence>
<feature type="compositionally biased region" description="Basic and acidic residues" evidence="3">
    <location>
        <begin position="383"/>
        <end position="407"/>
    </location>
</feature>
<feature type="region of interest" description="Disordered" evidence="3">
    <location>
        <begin position="1"/>
        <end position="204"/>
    </location>
</feature>